<proteinExistence type="predicted"/>
<reference evidence="2" key="1">
    <citation type="submission" date="2023-07" db="EMBL/GenBank/DDBJ databases">
        <title>Chromosome-level Genome Assembly of Striped Snakehead (Channa striata).</title>
        <authorList>
            <person name="Liu H."/>
        </authorList>
    </citation>
    <scope>NUCLEOTIDE SEQUENCE</scope>
    <source>
        <strain evidence="2">Gz</strain>
        <tissue evidence="2">Muscle</tissue>
    </source>
</reference>
<organism evidence="2 3">
    <name type="scientific">Channa striata</name>
    <name type="common">Snakehead murrel</name>
    <name type="synonym">Ophicephalus striatus</name>
    <dbReference type="NCBI Taxonomy" id="64152"/>
    <lineage>
        <taxon>Eukaryota</taxon>
        <taxon>Metazoa</taxon>
        <taxon>Chordata</taxon>
        <taxon>Craniata</taxon>
        <taxon>Vertebrata</taxon>
        <taxon>Euteleostomi</taxon>
        <taxon>Actinopterygii</taxon>
        <taxon>Neopterygii</taxon>
        <taxon>Teleostei</taxon>
        <taxon>Neoteleostei</taxon>
        <taxon>Acanthomorphata</taxon>
        <taxon>Anabantaria</taxon>
        <taxon>Anabantiformes</taxon>
        <taxon>Channoidei</taxon>
        <taxon>Channidae</taxon>
        <taxon>Channa</taxon>
    </lineage>
</organism>
<keyword evidence="3" id="KW-1185">Reference proteome</keyword>
<accession>A0AA88LFA1</accession>
<evidence type="ECO:0000313" key="3">
    <source>
        <dbReference type="Proteomes" id="UP001187415"/>
    </source>
</evidence>
<evidence type="ECO:0000256" key="1">
    <source>
        <dbReference type="SAM" id="MobiDB-lite"/>
    </source>
</evidence>
<comment type="caution">
    <text evidence="2">The sequence shown here is derived from an EMBL/GenBank/DDBJ whole genome shotgun (WGS) entry which is preliminary data.</text>
</comment>
<name>A0AA88LFA1_CHASR</name>
<dbReference type="AlphaFoldDB" id="A0AA88LFA1"/>
<feature type="region of interest" description="Disordered" evidence="1">
    <location>
        <begin position="72"/>
        <end position="125"/>
    </location>
</feature>
<sequence length="305" mass="33769">MPGKEKRSGGAMSNQPDSQRLPGGVVRTVQILELRGLADPLKSAREGGDGGVTGSTTKASAVEKLKKGLDAVKKVARRARPKGLRRYRGGGDEQQRHHHQIGQVRRRARQQNRDRGSDPQSGKQLLAKGVSGGLIALAELTGHPLSEEEEQTIEREWRQATGGRLLQYTRSSQEEATASWRSRPVSRQQDSFWGAHGVACEQKGPQAVRDVEIAENTLGLVRRFYRRQFGPITTEYKMLKPKVLFHTWVAISGSGIFGGAFALPKAGRKLDYVSKIKSNARFLEKQRIPLMIVYSSLNLPLEEEA</sequence>
<feature type="compositionally biased region" description="Basic residues" evidence="1">
    <location>
        <begin position="74"/>
        <end position="88"/>
    </location>
</feature>
<protein>
    <submittedName>
        <fullName evidence="2">Uncharacterized protein</fullName>
    </submittedName>
</protein>
<evidence type="ECO:0000313" key="2">
    <source>
        <dbReference type="EMBL" id="KAK2811289.1"/>
    </source>
</evidence>
<gene>
    <name evidence="2" type="ORF">Q5P01_000249</name>
</gene>
<dbReference type="EMBL" id="JAUPFM010000182">
    <property type="protein sequence ID" value="KAK2811289.1"/>
    <property type="molecule type" value="Genomic_DNA"/>
</dbReference>
<feature type="region of interest" description="Disordered" evidence="1">
    <location>
        <begin position="1"/>
        <end position="59"/>
    </location>
</feature>
<dbReference type="Proteomes" id="UP001187415">
    <property type="component" value="Unassembled WGS sequence"/>
</dbReference>
<feature type="compositionally biased region" description="Basic residues" evidence="1">
    <location>
        <begin position="96"/>
        <end position="110"/>
    </location>
</feature>